<evidence type="ECO:0000313" key="2">
    <source>
        <dbReference type="EMBL" id="MBB2163864.1"/>
    </source>
</evidence>
<reference evidence="4 5" key="1">
    <citation type="submission" date="2020-04" db="EMBL/GenBank/DDBJ databases">
        <title>Description of novel Gluconacetobacter.</title>
        <authorList>
            <person name="Sombolestani A."/>
        </authorList>
    </citation>
    <scope>NUCLEOTIDE SEQUENCE [LARGE SCALE GENOMIC DNA]</scope>
    <source>
        <strain evidence="3 4">LMG 1728</strain>
        <strain evidence="2 5">LMG 1731</strain>
    </source>
</reference>
<keyword evidence="1" id="KW-0812">Transmembrane</keyword>
<gene>
    <name evidence="3" type="ORF">HLH25_05970</name>
    <name evidence="2" type="ORF">HLH26_04815</name>
</gene>
<comment type="caution">
    <text evidence="2">The sequence shown here is derived from an EMBL/GenBank/DDBJ whole genome shotgun (WGS) entry which is preliminary data.</text>
</comment>
<dbReference type="Proteomes" id="UP000540490">
    <property type="component" value="Unassembled WGS sequence"/>
</dbReference>
<evidence type="ECO:0000313" key="5">
    <source>
        <dbReference type="Proteomes" id="UP000561077"/>
    </source>
</evidence>
<keyword evidence="4" id="KW-1185">Reference proteome</keyword>
<evidence type="ECO:0000256" key="1">
    <source>
        <dbReference type="SAM" id="Phobius"/>
    </source>
</evidence>
<dbReference type="EMBL" id="JABEQN010000005">
    <property type="protein sequence ID" value="MBB2193190.1"/>
    <property type="molecule type" value="Genomic_DNA"/>
</dbReference>
<sequence>MPNDPFRATPPRKAPTPRLVSWAQSAALFCFGASILLEFGQAQWHWPLFGRGWPILGLDIVGALLMAASLVLLRTSRNR</sequence>
<keyword evidence="1" id="KW-0472">Membrane</keyword>
<protein>
    <submittedName>
        <fullName evidence="2">Uncharacterized protein</fullName>
    </submittedName>
</protein>
<dbReference type="Proteomes" id="UP000561077">
    <property type="component" value="Unassembled WGS sequence"/>
</dbReference>
<name>A0A7W4IJG6_9PROT</name>
<accession>A0A7W4IJG6</accession>
<proteinExistence type="predicted"/>
<organism evidence="2 5">
    <name type="scientific">Gluconacetobacter dulcium</name>
    <dbReference type="NCBI Taxonomy" id="2729096"/>
    <lineage>
        <taxon>Bacteria</taxon>
        <taxon>Pseudomonadati</taxon>
        <taxon>Pseudomonadota</taxon>
        <taxon>Alphaproteobacteria</taxon>
        <taxon>Acetobacterales</taxon>
        <taxon>Acetobacteraceae</taxon>
        <taxon>Gluconacetobacter</taxon>
    </lineage>
</organism>
<evidence type="ECO:0000313" key="4">
    <source>
        <dbReference type="Proteomes" id="UP000540490"/>
    </source>
</evidence>
<dbReference type="EMBL" id="JABEQO010000004">
    <property type="protein sequence ID" value="MBB2163864.1"/>
    <property type="molecule type" value="Genomic_DNA"/>
</dbReference>
<keyword evidence="1" id="KW-1133">Transmembrane helix</keyword>
<feature type="transmembrane region" description="Helical" evidence="1">
    <location>
        <begin position="20"/>
        <end position="40"/>
    </location>
</feature>
<feature type="transmembrane region" description="Helical" evidence="1">
    <location>
        <begin position="52"/>
        <end position="73"/>
    </location>
</feature>
<dbReference type="AlphaFoldDB" id="A0A7W4IJG6"/>
<dbReference type="RefSeq" id="WP_182973200.1">
    <property type="nucleotide sequence ID" value="NZ_JABEQN010000005.1"/>
</dbReference>
<evidence type="ECO:0000313" key="3">
    <source>
        <dbReference type="EMBL" id="MBB2193190.1"/>
    </source>
</evidence>